<dbReference type="InterPro" id="IPR011047">
    <property type="entry name" value="Quinoprotein_ADH-like_sf"/>
</dbReference>
<evidence type="ECO:0000256" key="1">
    <source>
        <dbReference type="SAM" id="MobiDB-lite"/>
    </source>
</evidence>
<dbReference type="Pfam" id="PF13360">
    <property type="entry name" value="PQQ_2"/>
    <property type="match status" value="1"/>
</dbReference>
<dbReference type="PANTHER" id="PTHR34512:SF30">
    <property type="entry name" value="OUTER MEMBRANE PROTEIN ASSEMBLY FACTOR BAMB"/>
    <property type="match status" value="1"/>
</dbReference>
<organism evidence="3 4">
    <name type="scientific">Halococcoides cellulosivorans</name>
    <dbReference type="NCBI Taxonomy" id="1679096"/>
    <lineage>
        <taxon>Archaea</taxon>
        <taxon>Methanobacteriati</taxon>
        <taxon>Methanobacteriota</taxon>
        <taxon>Stenosarchaea group</taxon>
        <taxon>Halobacteria</taxon>
        <taxon>Halobacteriales</taxon>
        <taxon>Haloarculaceae</taxon>
        <taxon>Halococcoides</taxon>
    </lineage>
</organism>
<feature type="domain" description="Pyrrolo-quinoline quinone repeat" evidence="2">
    <location>
        <begin position="191"/>
        <end position="333"/>
    </location>
</feature>
<proteinExistence type="predicted"/>
<feature type="region of interest" description="Disordered" evidence="1">
    <location>
        <begin position="36"/>
        <end position="70"/>
    </location>
</feature>
<dbReference type="InterPro" id="IPR015943">
    <property type="entry name" value="WD40/YVTN_repeat-like_dom_sf"/>
</dbReference>
<feature type="compositionally biased region" description="Low complexity" evidence="1">
    <location>
        <begin position="40"/>
        <end position="50"/>
    </location>
</feature>
<reference evidence="3 4" key="1">
    <citation type="submission" date="2018-04" db="EMBL/GenBank/DDBJ databases">
        <title>Halococcoides cellulosivorans gen. nov., sp. nov., an extremely halophilic cellulose-utilizing haloarchaeon from hypersaline lakes.</title>
        <authorList>
            <person name="Sorokin D.Y."/>
            <person name="Toshchakov S.V."/>
            <person name="Samarov N.I."/>
            <person name="Korzhenkov A."/>
            <person name="Kublanov I.V."/>
        </authorList>
    </citation>
    <scope>NUCLEOTIDE SEQUENCE [LARGE SCALE GENOMIC DNA]</scope>
    <source>
        <strain evidence="3 4">HArcel1</strain>
    </source>
</reference>
<protein>
    <recommendedName>
        <fullName evidence="2">Pyrrolo-quinoline quinone repeat domain-containing protein</fullName>
    </recommendedName>
</protein>
<dbReference type="PROSITE" id="PS51257">
    <property type="entry name" value="PROKAR_LIPOPROTEIN"/>
    <property type="match status" value="1"/>
</dbReference>
<dbReference type="AlphaFoldDB" id="A0A2R4WXS6"/>
<gene>
    <name evidence="3" type="ORF">HARCEL1_00675</name>
</gene>
<dbReference type="Gene3D" id="2.130.10.10">
    <property type="entry name" value="YVTN repeat-like/Quinoprotein amine dehydrogenase"/>
    <property type="match status" value="1"/>
</dbReference>
<name>A0A2R4WXS6_9EURY</name>
<dbReference type="Gene3D" id="2.40.10.480">
    <property type="match status" value="1"/>
</dbReference>
<evidence type="ECO:0000313" key="4">
    <source>
        <dbReference type="Proteomes" id="UP000244727"/>
    </source>
</evidence>
<dbReference type="SUPFAM" id="SSF50998">
    <property type="entry name" value="Quinoprotein alcohol dehydrogenase-like"/>
    <property type="match status" value="1"/>
</dbReference>
<dbReference type="EMBL" id="CP028858">
    <property type="protein sequence ID" value="AWB26338.1"/>
    <property type="molecule type" value="Genomic_DNA"/>
</dbReference>
<dbReference type="Proteomes" id="UP000244727">
    <property type="component" value="Chromosome"/>
</dbReference>
<dbReference type="RefSeq" id="WP_108380707.1">
    <property type="nucleotide sequence ID" value="NZ_CP028858.1"/>
</dbReference>
<sequence length="472" mass="50259">MVLSRRDYLATLAAGAVGAVGGCSRSETGETVTPVDVNITTEPPTETTRSTTRETTPELTGGQSWPAPRFGPGNTAANPGALGPYGDFETECTFTATDWPTPVEDTVVGISTVAVDDGTGYVARVGPHLGHETVAFDIDDGTVLWRSQMDLDPDERILAHPSAFSTTVHLTTTDDRIYSTIPGDFLEGPAIVAFDRSGARLWTHDQRWSTALQRYRDGIVVGQSDGALTAIARDGTVRWRTQGVDAIDRGIAPHGPPAVTDNHVVTTAGDSIVAVDHDGDRQWVRQFDLQDGSGPQTFHRNVVAGSGLYALPATLGSLMCLDPATGETRWVATPKQGSIDEVAVGGDERVTAAGRVGFDQLPAVGDGQIYVTGREEGSGRAEYPRFYALDAESGDLEWFCDLLSVPTTRPVLADGRIYVGLERGEFVAVGIANRSITAVHAGRTRLFGDWMAVVGRRLIVASDETVRIGGPP</sequence>
<dbReference type="GeneID" id="36510976"/>
<dbReference type="SMART" id="SM00564">
    <property type="entry name" value="PQQ"/>
    <property type="match status" value="6"/>
</dbReference>
<evidence type="ECO:0000313" key="3">
    <source>
        <dbReference type="EMBL" id="AWB26338.1"/>
    </source>
</evidence>
<dbReference type="KEGG" id="harc:HARCEL1_00675"/>
<dbReference type="PANTHER" id="PTHR34512">
    <property type="entry name" value="CELL SURFACE PROTEIN"/>
    <property type="match status" value="1"/>
</dbReference>
<keyword evidence="4" id="KW-1185">Reference proteome</keyword>
<dbReference type="InterPro" id="IPR002372">
    <property type="entry name" value="PQQ_rpt_dom"/>
</dbReference>
<dbReference type="InterPro" id="IPR018391">
    <property type="entry name" value="PQQ_b-propeller_rpt"/>
</dbReference>
<accession>A0A2R4WXS6</accession>
<evidence type="ECO:0000259" key="2">
    <source>
        <dbReference type="Pfam" id="PF13360"/>
    </source>
</evidence>